<keyword evidence="3" id="KW-0378">Hydrolase</keyword>
<feature type="transmembrane region" description="Helical" evidence="1">
    <location>
        <begin position="123"/>
        <end position="144"/>
    </location>
</feature>
<dbReference type="GO" id="GO:0004175">
    <property type="term" value="F:endopeptidase activity"/>
    <property type="evidence" value="ECO:0007669"/>
    <property type="project" value="UniProtKB-ARBA"/>
</dbReference>
<name>A0A849HFJ8_9MICO</name>
<dbReference type="Proteomes" id="UP000588586">
    <property type="component" value="Unassembled WGS sequence"/>
</dbReference>
<evidence type="ECO:0000259" key="2">
    <source>
        <dbReference type="Pfam" id="PF02517"/>
    </source>
</evidence>
<comment type="caution">
    <text evidence="3">The sequence shown here is derived from an EMBL/GenBank/DDBJ whole genome shotgun (WGS) entry which is preliminary data.</text>
</comment>
<dbReference type="EMBL" id="JABEPQ010000002">
    <property type="protein sequence ID" value="NNM46715.1"/>
    <property type="molecule type" value="Genomic_DNA"/>
</dbReference>
<sequence length="317" mass="34355">MASLRGHEGAAKAGTGRLRRCPRPRRYAVWAPRSSRFPRVTLTAVSVDEPADPGADSADGAWRPPTRRDLFTESALVLGVGLGASAVWSVLSLVNKLTQNVALNQQTTAMNSSVTPDRPWLDLAYQLVGIAVAVIPAILALYLLGRDNGQGMRTAARSMGFDFRRPGQDLWRGTLLTAAIGIPGLGLYLAAKALGFNTTVAAANLSENWWTLPVLVLAAVQNSVLEEVVMIGYLYNRWLRAGWSLPVVMLVSALIRGSYHLYQGFGGFIGNVVMGLVFGWLYTKTKRVGPLVVAHTLLDVVAFVGYALLRDHLSWLT</sequence>
<dbReference type="InterPro" id="IPR003675">
    <property type="entry name" value="Rce1/LyrA-like_dom"/>
</dbReference>
<dbReference type="GO" id="GO:0008237">
    <property type="term" value="F:metallopeptidase activity"/>
    <property type="evidence" value="ECO:0007669"/>
    <property type="project" value="UniProtKB-KW"/>
</dbReference>
<keyword evidence="1" id="KW-0472">Membrane</keyword>
<keyword evidence="1" id="KW-1133">Transmembrane helix</keyword>
<organism evidence="3 4">
    <name type="scientific">Knoellia koreensis</name>
    <dbReference type="NCBI Taxonomy" id="2730921"/>
    <lineage>
        <taxon>Bacteria</taxon>
        <taxon>Bacillati</taxon>
        <taxon>Actinomycetota</taxon>
        <taxon>Actinomycetes</taxon>
        <taxon>Micrococcales</taxon>
        <taxon>Intrasporangiaceae</taxon>
        <taxon>Knoellia</taxon>
    </lineage>
</organism>
<dbReference type="AlphaFoldDB" id="A0A849HFJ8"/>
<dbReference type="Pfam" id="PF02517">
    <property type="entry name" value="Rce1-like"/>
    <property type="match status" value="1"/>
</dbReference>
<evidence type="ECO:0000313" key="4">
    <source>
        <dbReference type="Proteomes" id="UP000588586"/>
    </source>
</evidence>
<feature type="transmembrane region" description="Helical" evidence="1">
    <location>
        <begin position="210"/>
        <end position="234"/>
    </location>
</feature>
<feature type="transmembrane region" description="Helical" evidence="1">
    <location>
        <begin position="290"/>
        <end position="309"/>
    </location>
</feature>
<protein>
    <submittedName>
        <fullName evidence="3">CPBP family intramembrane metalloprotease</fullName>
    </submittedName>
</protein>
<evidence type="ECO:0000313" key="3">
    <source>
        <dbReference type="EMBL" id="NNM46715.1"/>
    </source>
</evidence>
<feature type="transmembrane region" description="Helical" evidence="1">
    <location>
        <begin position="75"/>
        <end position="94"/>
    </location>
</feature>
<dbReference type="GO" id="GO:0080120">
    <property type="term" value="P:CAAX-box protein maturation"/>
    <property type="evidence" value="ECO:0007669"/>
    <property type="project" value="UniProtKB-ARBA"/>
</dbReference>
<evidence type="ECO:0000256" key="1">
    <source>
        <dbReference type="SAM" id="Phobius"/>
    </source>
</evidence>
<keyword evidence="1" id="KW-0812">Transmembrane</keyword>
<gene>
    <name evidence="3" type="ORF">HJG52_11940</name>
</gene>
<accession>A0A849HFJ8</accession>
<feature type="transmembrane region" description="Helical" evidence="1">
    <location>
        <begin position="241"/>
        <end position="259"/>
    </location>
</feature>
<keyword evidence="3" id="KW-0645">Protease</keyword>
<keyword evidence="3" id="KW-0482">Metalloprotease</keyword>
<keyword evidence="4" id="KW-1185">Reference proteome</keyword>
<proteinExistence type="predicted"/>
<feature type="transmembrane region" description="Helical" evidence="1">
    <location>
        <begin position="170"/>
        <end position="190"/>
    </location>
</feature>
<feature type="transmembrane region" description="Helical" evidence="1">
    <location>
        <begin position="265"/>
        <end position="283"/>
    </location>
</feature>
<reference evidence="3 4" key="1">
    <citation type="submission" date="2020-04" db="EMBL/GenBank/DDBJ databases">
        <title>Knoellia sp. isolate from air conditioner.</title>
        <authorList>
            <person name="Chea S."/>
            <person name="Kim D.-U."/>
        </authorList>
    </citation>
    <scope>NUCLEOTIDE SEQUENCE [LARGE SCALE GENOMIC DNA]</scope>
    <source>
        <strain evidence="3 4">DB2414S</strain>
    </source>
</reference>
<feature type="domain" description="CAAX prenyl protease 2/Lysostaphin resistance protein A-like" evidence="2">
    <location>
        <begin position="209"/>
        <end position="300"/>
    </location>
</feature>
<dbReference type="GO" id="GO:0006508">
    <property type="term" value="P:proteolysis"/>
    <property type="evidence" value="ECO:0007669"/>
    <property type="project" value="UniProtKB-KW"/>
</dbReference>